<evidence type="ECO:0000256" key="2">
    <source>
        <dbReference type="ARBA" id="ARBA00022692"/>
    </source>
</evidence>
<feature type="domain" description="Peptidase A1" evidence="8">
    <location>
        <begin position="42"/>
        <end position="408"/>
    </location>
</feature>
<keyword evidence="2 6" id="KW-0812">Transmembrane</keyword>
<organism evidence="9 10">
    <name type="scientific">Thelonectria olida</name>
    <dbReference type="NCBI Taxonomy" id="1576542"/>
    <lineage>
        <taxon>Eukaryota</taxon>
        <taxon>Fungi</taxon>
        <taxon>Dikarya</taxon>
        <taxon>Ascomycota</taxon>
        <taxon>Pezizomycotina</taxon>
        <taxon>Sordariomycetes</taxon>
        <taxon>Hypocreomycetidae</taxon>
        <taxon>Hypocreales</taxon>
        <taxon>Nectriaceae</taxon>
        <taxon>Thelonectria</taxon>
    </lineage>
</organism>
<evidence type="ECO:0000259" key="8">
    <source>
        <dbReference type="PROSITE" id="PS51767"/>
    </source>
</evidence>
<dbReference type="PANTHER" id="PTHR15549">
    <property type="entry name" value="PAIRED IMMUNOGLOBULIN-LIKE TYPE 2 RECEPTOR"/>
    <property type="match status" value="1"/>
</dbReference>
<feature type="transmembrane region" description="Helical" evidence="6">
    <location>
        <begin position="482"/>
        <end position="503"/>
    </location>
</feature>
<name>A0A9P8WFY0_9HYPO</name>
<feature type="compositionally biased region" description="Low complexity" evidence="5">
    <location>
        <begin position="451"/>
        <end position="462"/>
    </location>
</feature>
<protein>
    <recommendedName>
        <fullName evidence="8">Peptidase A1 domain-containing protein</fullName>
    </recommendedName>
</protein>
<evidence type="ECO:0000256" key="4">
    <source>
        <dbReference type="ARBA" id="ARBA00023136"/>
    </source>
</evidence>
<feature type="signal peptide" evidence="7">
    <location>
        <begin position="1"/>
        <end position="20"/>
    </location>
</feature>
<dbReference type="OrthoDB" id="4074350at2759"/>
<evidence type="ECO:0000256" key="3">
    <source>
        <dbReference type="ARBA" id="ARBA00022989"/>
    </source>
</evidence>
<dbReference type="PROSITE" id="PS51767">
    <property type="entry name" value="PEPTIDASE_A1"/>
    <property type="match status" value="1"/>
</dbReference>
<reference evidence="9 10" key="1">
    <citation type="journal article" date="2021" name="Nat. Commun.">
        <title>Genetic determinants of endophytism in the Arabidopsis root mycobiome.</title>
        <authorList>
            <person name="Mesny F."/>
            <person name="Miyauchi S."/>
            <person name="Thiergart T."/>
            <person name="Pickel B."/>
            <person name="Atanasova L."/>
            <person name="Karlsson M."/>
            <person name="Huettel B."/>
            <person name="Barry K.W."/>
            <person name="Haridas S."/>
            <person name="Chen C."/>
            <person name="Bauer D."/>
            <person name="Andreopoulos W."/>
            <person name="Pangilinan J."/>
            <person name="LaButti K."/>
            <person name="Riley R."/>
            <person name="Lipzen A."/>
            <person name="Clum A."/>
            <person name="Drula E."/>
            <person name="Henrissat B."/>
            <person name="Kohler A."/>
            <person name="Grigoriev I.V."/>
            <person name="Martin F.M."/>
            <person name="Hacquard S."/>
        </authorList>
    </citation>
    <scope>NUCLEOTIDE SEQUENCE [LARGE SCALE GENOMIC DNA]</scope>
    <source>
        <strain evidence="9 10">MPI-CAGE-CH-0241</strain>
    </source>
</reference>
<keyword evidence="4 6" id="KW-0472">Membrane</keyword>
<dbReference type="EMBL" id="JAGPYM010000003">
    <property type="protein sequence ID" value="KAH6896771.1"/>
    <property type="molecule type" value="Genomic_DNA"/>
</dbReference>
<dbReference type="InterPro" id="IPR033121">
    <property type="entry name" value="PEPTIDASE_A1"/>
</dbReference>
<evidence type="ECO:0000256" key="7">
    <source>
        <dbReference type="SAM" id="SignalP"/>
    </source>
</evidence>
<comment type="subcellular location">
    <subcellularLocation>
        <location evidence="1">Membrane</location>
        <topology evidence="1">Single-pass membrane protein</topology>
    </subcellularLocation>
</comment>
<evidence type="ECO:0000256" key="6">
    <source>
        <dbReference type="SAM" id="Phobius"/>
    </source>
</evidence>
<keyword evidence="10" id="KW-1185">Reference proteome</keyword>
<accession>A0A9P8WFY0</accession>
<dbReference type="Proteomes" id="UP000777438">
    <property type="component" value="Unassembled WGS sequence"/>
</dbReference>
<dbReference type="GO" id="GO:0016020">
    <property type="term" value="C:membrane"/>
    <property type="evidence" value="ECO:0007669"/>
    <property type="project" value="UniProtKB-SubCell"/>
</dbReference>
<dbReference type="PANTHER" id="PTHR15549:SF26">
    <property type="entry name" value="AXIAL BUDDING PATTERN PROTEIN 2-RELATED"/>
    <property type="match status" value="1"/>
</dbReference>
<gene>
    <name evidence="9" type="ORF">B0T10DRAFT_556640</name>
</gene>
<dbReference type="AlphaFoldDB" id="A0A9P8WFY0"/>
<dbReference type="Gene3D" id="2.40.70.10">
    <property type="entry name" value="Acid Proteases"/>
    <property type="match status" value="1"/>
</dbReference>
<proteinExistence type="predicted"/>
<evidence type="ECO:0000313" key="9">
    <source>
        <dbReference type="EMBL" id="KAH6896771.1"/>
    </source>
</evidence>
<keyword evidence="3 6" id="KW-1133">Transmembrane helix</keyword>
<dbReference type="InterPro" id="IPR021109">
    <property type="entry name" value="Peptidase_aspartic_dom_sf"/>
</dbReference>
<dbReference type="Pfam" id="PF00026">
    <property type="entry name" value="Asp"/>
    <property type="match status" value="1"/>
</dbReference>
<evidence type="ECO:0000256" key="1">
    <source>
        <dbReference type="ARBA" id="ARBA00004167"/>
    </source>
</evidence>
<sequence>MSSILPLLALVATFLLAVLASSPAPYEIPWSERSFGPDGPWNTIEATIGSSGTTLNLFAGATWESWVVTDDYCSSGTCYSSDAGTYDQNGNDGSSGGISMQAGISSFMLGLKIEGEDATRWMDTLTFSNNNVPNVSLALLDDGKTKISYPGGQSKPFFAGCLSVGAVGSTNQSFNRDPLPTVNASIVPGYMWEHNWTPSNSFGMHIGSVSPQLAGSLWFGGYDQNRVVGDILTSDGDFRQQGITLWDISIDVIGDNSPFEFDGDSKDGLLAKGNSTIGSSLKVLVDGCSPYLTLPKSTCEAISSYLPIYYNENLGLYLWNTTSDKYHQIVSSASALSFSFIADSNTDPITIRVPFMHLNLTLETPLSDNPKPYFPCHVNGGDRYTLGRAFLQDAFIGANWKVGKWWMAQAPGQNIQAVANTATIGEDDKSITKGGNDWKASWSGVWEDKAQTASSAASTPTARNEKDAKEDEVEGMTAGAKAGIAVGVVGAVLAIAGAFFFWWRRRRNRASSSTSLPNNTETQHPPEWSACKDYSYNQKQMWPAEMTGEQPSAEMHATEATSHRFELPS</sequence>
<dbReference type="SUPFAM" id="SSF50630">
    <property type="entry name" value="Acid proteases"/>
    <property type="match status" value="1"/>
</dbReference>
<evidence type="ECO:0000256" key="5">
    <source>
        <dbReference type="SAM" id="MobiDB-lite"/>
    </source>
</evidence>
<keyword evidence="7" id="KW-0732">Signal</keyword>
<feature type="chain" id="PRO_5040136287" description="Peptidase A1 domain-containing protein" evidence="7">
    <location>
        <begin position="21"/>
        <end position="569"/>
    </location>
</feature>
<comment type="caution">
    <text evidence="9">The sequence shown here is derived from an EMBL/GenBank/DDBJ whole genome shotgun (WGS) entry which is preliminary data.</text>
</comment>
<dbReference type="InterPro" id="IPR051694">
    <property type="entry name" value="Immunoregulatory_rcpt-like"/>
</dbReference>
<evidence type="ECO:0000313" key="10">
    <source>
        <dbReference type="Proteomes" id="UP000777438"/>
    </source>
</evidence>
<feature type="region of interest" description="Disordered" evidence="5">
    <location>
        <begin position="449"/>
        <end position="474"/>
    </location>
</feature>
<feature type="region of interest" description="Disordered" evidence="5">
    <location>
        <begin position="541"/>
        <end position="569"/>
    </location>
</feature>
<dbReference type="GO" id="GO:0071944">
    <property type="term" value="C:cell periphery"/>
    <property type="evidence" value="ECO:0007669"/>
    <property type="project" value="UniProtKB-ARBA"/>
</dbReference>